<dbReference type="GO" id="GO:0043565">
    <property type="term" value="F:sequence-specific DNA binding"/>
    <property type="evidence" value="ECO:0007669"/>
    <property type="project" value="InterPro"/>
</dbReference>
<dbReference type="GO" id="GO:0003700">
    <property type="term" value="F:DNA-binding transcription factor activity"/>
    <property type="evidence" value="ECO:0007669"/>
    <property type="project" value="InterPro"/>
</dbReference>
<dbReference type="InterPro" id="IPR020449">
    <property type="entry name" value="Tscrpt_reg_AraC-type_HTH"/>
</dbReference>
<dbReference type="InterPro" id="IPR018060">
    <property type="entry name" value="HTH_AraC"/>
</dbReference>
<dbReference type="Gene3D" id="1.10.10.60">
    <property type="entry name" value="Homeodomain-like"/>
    <property type="match status" value="2"/>
</dbReference>
<feature type="domain" description="HTH araC/xylS-type" evidence="4">
    <location>
        <begin position="192"/>
        <end position="290"/>
    </location>
</feature>
<accession>A0A9D2D4E2</accession>
<dbReference type="InterPro" id="IPR018062">
    <property type="entry name" value="HTH_AraC-typ_CS"/>
</dbReference>
<keyword evidence="2" id="KW-0238">DNA-binding</keyword>
<dbReference type="Proteomes" id="UP000824024">
    <property type="component" value="Unassembled WGS sequence"/>
</dbReference>
<sequence length="293" mass="33952">RDNHLTGESLSVMKKYYSTMPLADPESVASFASHFLSAFLPDYDKIPPVYFNFSETDHKIVPDQELLFSQTSRYAEQYARGYRETIDALLLGDFETTSRSLRSWLSVTGLLKEMHTGRLRRNLAVLNEIFASALLSCPVHPVYIRELAHEIQVQIENTENYEMLCTLPGRIARKYCLLVKNQSHSDYSALTRRVMDYIRIHLAEDLSLSVIARECQRHPASLSGYFRKETGMTITSYIRQERVRRAVNYLNISSLEIREIASRVGFHDLGYFSRVFREQMGVSPSQYRKTFTY</sequence>
<keyword evidence="3" id="KW-0804">Transcription</keyword>
<evidence type="ECO:0000313" key="5">
    <source>
        <dbReference type="EMBL" id="HIZ08477.1"/>
    </source>
</evidence>
<dbReference type="InterPro" id="IPR009057">
    <property type="entry name" value="Homeodomain-like_sf"/>
</dbReference>
<dbReference type="PANTHER" id="PTHR43280:SF28">
    <property type="entry name" value="HTH-TYPE TRANSCRIPTIONAL ACTIVATOR RHAS"/>
    <property type="match status" value="1"/>
</dbReference>
<feature type="non-terminal residue" evidence="5">
    <location>
        <position position="1"/>
    </location>
</feature>
<reference evidence="5" key="2">
    <citation type="submission" date="2021-04" db="EMBL/GenBank/DDBJ databases">
        <authorList>
            <person name="Gilroy R."/>
        </authorList>
    </citation>
    <scope>NUCLEOTIDE SEQUENCE</scope>
    <source>
        <strain evidence="5">CHK192-9172</strain>
    </source>
</reference>
<dbReference type="AlphaFoldDB" id="A0A9D2D4E2"/>
<reference evidence="5" key="1">
    <citation type="journal article" date="2021" name="PeerJ">
        <title>Extensive microbial diversity within the chicken gut microbiome revealed by metagenomics and culture.</title>
        <authorList>
            <person name="Gilroy R."/>
            <person name="Ravi A."/>
            <person name="Getino M."/>
            <person name="Pursley I."/>
            <person name="Horton D.L."/>
            <person name="Alikhan N.F."/>
            <person name="Baker D."/>
            <person name="Gharbi K."/>
            <person name="Hall N."/>
            <person name="Watson M."/>
            <person name="Adriaenssens E.M."/>
            <person name="Foster-Nyarko E."/>
            <person name="Jarju S."/>
            <person name="Secka A."/>
            <person name="Antonio M."/>
            <person name="Oren A."/>
            <person name="Chaudhuri R.R."/>
            <person name="La Ragione R."/>
            <person name="Hildebrand F."/>
            <person name="Pallen M.J."/>
        </authorList>
    </citation>
    <scope>NUCLEOTIDE SEQUENCE</scope>
    <source>
        <strain evidence="5">CHK192-9172</strain>
    </source>
</reference>
<gene>
    <name evidence="5" type="ORF">IAA08_11165</name>
</gene>
<proteinExistence type="predicted"/>
<dbReference type="PROSITE" id="PS00041">
    <property type="entry name" value="HTH_ARAC_FAMILY_1"/>
    <property type="match status" value="1"/>
</dbReference>
<evidence type="ECO:0000256" key="1">
    <source>
        <dbReference type="ARBA" id="ARBA00023015"/>
    </source>
</evidence>
<dbReference type="PROSITE" id="PS01124">
    <property type="entry name" value="HTH_ARAC_FAMILY_2"/>
    <property type="match status" value="1"/>
</dbReference>
<name>A0A9D2D4E2_9FIRM</name>
<dbReference type="SUPFAM" id="SSF46689">
    <property type="entry name" value="Homeodomain-like"/>
    <property type="match status" value="2"/>
</dbReference>
<evidence type="ECO:0000256" key="2">
    <source>
        <dbReference type="ARBA" id="ARBA00023125"/>
    </source>
</evidence>
<protein>
    <submittedName>
        <fullName evidence="5">AraC family transcriptional regulator</fullName>
    </submittedName>
</protein>
<dbReference type="EMBL" id="DXCH01000298">
    <property type="protein sequence ID" value="HIZ08477.1"/>
    <property type="molecule type" value="Genomic_DNA"/>
</dbReference>
<organism evidence="5 6">
    <name type="scientific">Candidatus Eubacterium avistercoris</name>
    <dbReference type="NCBI Taxonomy" id="2838567"/>
    <lineage>
        <taxon>Bacteria</taxon>
        <taxon>Bacillati</taxon>
        <taxon>Bacillota</taxon>
        <taxon>Clostridia</taxon>
        <taxon>Eubacteriales</taxon>
        <taxon>Eubacteriaceae</taxon>
        <taxon>Eubacterium</taxon>
    </lineage>
</organism>
<comment type="caution">
    <text evidence="5">The sequence shown here is derived from an EMBL/GenBank/DDBJ whole genome shotgun (WGS) entry which is preliminary data.</text>
</comment>
<evidence type="ECO:0000256" key="3">
    <source>
        <dbReference type="ARBA" id="ARBA00023163"/>
    </source>
</evidence>
<evidence type="ECO:0000259" key="4">
    <source>
        <dbReference type="PROSITE" id="PS01124"/>
    </source>
</evidence>
<evidence type="ECO:0000313" key="6">
    <source>
        <dbReference type="Proteomes" id="UP000824024"/>
    </source>
</evidence>
<keyword evidence="1" id="KW-0805">Transcription regulation</keyword>
<dbReference type="Pfam" id="PF12833">
    <property type="entry name" value="HTH_18"/>
    <property type="match status" value="1"/>
</dbReference>
<dbReference type="PANTHER" id="PTHR43280">
    <property type="entry name" value="ARAC-FAMILY TRANSCRIPTIONAL REGULATOR"/>
    <property type="match status" value="1"/>
</dbReference>
<dbReference type="PRINTS" id="PR00032">
    <property type="entry name" value="HTHARAC"/>
</dbReference>
<dbReference type="SMART" id="SM00342">
    <property type="entry name" value="HTH_ARAC"/>
    <property type="match status" value="1"/>
</dbReference>